<name>A0A6A5WBH2_9PLEO</name>
<dbReference type="Proteomes" id="UP000799779">
    <property type="component" value="Unassembled WGS sequence"/>
</dbReference>
<dbReference type="PROSITE" id="PS51186">
    <property type="entry name" value="GNAT"/>
    <property type="match status" value="1"/>
</dbReference>
<evidence type="ECO:0000256" key="1">
    <source>
        <dbReference type="ARBA" id="ARBA00022679"/>
    </source>
</evidence>
<sequence>MPRDLESEKATIDGLPSLSRDTARDPGALTDDPMPLYLLPTPMIEERFKKMTNLHPYGLLLNREDLDECDWLEHAAFEPHEAASREKLDYRLNVCGSLCSGIFTSAYATSPPPLGPLLQSRKPPFPGVDASDSDRKRVLLAHIIATQFTSPVVTDPSMDYPKDWREKRQVTGPTGHCEDGETICLHSLAVHPEFQGKGLGKVLLRGWVQRVKDAGIAKRIALICHDKYVPFYGKAGFKKIGESKCQYGGGGWFDMVLEFDEYGRGDYDI</sequence>
<dbReference type="SUPFAM" id="SSF55729">
    <property type="entry name" value="Acyl-CoA N-acyltransferases (Nat)"/>
    <property type="match status" value="1"/>
</dbReference>
<organism evidence="5 6">
    <name type="scientific">Amniculicola lignicola CBS 123094</name>
    <dbReference type="NCBI Taxonomy" id="1392246"/>
    <lineage>
        <taxon>Eukaryota</taxon>
        <taxon>Fungi</taxon>
        <taxon>Dikarya</taxon>
        <taxon>Ascomycota</taxon>
        <taxon>Pezizomycotina</taxon>
        <taxon>Dothideomycetes</taxon>
        <taxon>Pleosporomycetidae</taxon>
        <taxon>Pleosporales</taxon>
        <taxon>Amniculicolaceae</taxon>
        <taxon>Amniculicola</taxon>
    </lineage>
</organism>
<evidence type="ECO:0000256" key="3">
    <source>
        <dbReference type="SAM" id="MobiDB-lite"/>
    </source>
</evidence>
<keyword evidence="1 5" id="KW-0808">Transferase</keyword>
<protein>
    <submittedName>
        <fullName evidence="5">Acyl-CoA N-acyltransferase</fullName>
    </submittedName>
</protein>
<dbReference type="OrthoDB" id="30840at2759"/>
<evidence type="ECO:0000259" key="4">
    <source>
        <dbReference type="PROSITE" id="PS51186"/>
    </source>
</evidence>
<proteinExistence type="predicted"/>
<dbReference type="InterPro" id="IPR000182">
    <property type="entry name" value="GNAT_dom"/>
</dbReference>
<dbReference type="Gene3D" id="3.40.630.30">
    <property type="match status" value="1"/>
</dbReference>
<dbReference type="CDD" id="cd04301">
    <property type="entry name" value="NAT_SF"/>
    <property type="match status" value="1"/>
</dbReference>
<keyword evidence="2 5" id="KW-0012">Acyltransferase</keyword>
<accession>A0A6A5WBH2</accession>
<dbReference type="Pfam" id="PF13673">
    <property type="entry name" value="Acetyltransf_10"/>
    <property type="match status" value="1"/>
</dbReference>
<keyword evidence="6" id="KW-1185">Reference proteome</keyword>
<dbReference type="InterPro" id="IPR051635">
    <property type="entry name" value="SNAT-like"/>
</dbReference>
<feature type="region of interest" description="Disordered" evidence="3">
    <location>
        <begin position="1"/>
        <end position="32"/>
    </location>
</feature>
<evidence type="ECO:0000256" key="2">
    <source>
        <dbReference type="ARBA" id="ARBA00023315"/>
    </source>
</evidence>
<dbReference type="GO" id="GO:0004059">
    <property type="term" value="F:aralkylamine N-acetyltransferase activity"/>
    <property type="evidence" value="ECO:0007669"/>
    <property type="project" value="TreeGrafter"/>
</dbReference>
<dbReference type="AlphaFoldDB" id="A0A6A5WBH2"/>
<reference evidence="5" key="1">
    <citation type="journal article" date="2020" name="Stud. Mycol.">
        <title>101 Dothideomycetes genomes: a test case for predicting lifestyles and emergence of pathogens.</title>
        <authorList>
            <person name="Haridas S."/>
            <person name="Albert R."/>
            <person name="Binder M."/>
            <person name="Bloem J."/>
            <person name="Labutti K."/>
            <person name="Salamov A."/>
            <person name="Andreopoulos B."/>
            <person name="Baker S."/>
            <person name="Barry K."/>
            <person name="Bills G."/>
            <person name="Bluhm B."/>
            <person name="Cannon C."/>
            <person name="Castanera R."/>
            <person name="Culley D."/>
            <person name="Daum C."/>
            <person name="Ezra D."/>
            <person name="Gonzalez J."/>
            <person name="Henrissat B."/>
            <person name="Kuo A."/>
            <person name="Liang C."/>
            <person name="Lipzen A."/>
            <person name="Lutzoni F."/>
            <person name="Magnuson J."/>
            <person name="Mondo S."/>
            <person name="Nolan M."/>
            <person name="Ohm R."/>
            <person name="Pangilinan J."/>
            <person name="Park H.-J."/>
            <person name="Ramirez L."/>
            <person name="Alfaro M."/>
            <person name="Sun H."/>
            <person name="Tritt A."/>
            <person name="Yoshinaga Y."/>
            <person name="Zwiers L.-H."/>
            <person name="Turgeon B."/>
            <person name="Goodwin S."/>
            <person name="Spatafora J."/>
            <person name="Crous P."/>
            <person name="Grigoriev I."/>
        </authorList>
    </citation>
    <scope>NUCLEOTIDE SEQUENCE</scope>
    <source>
        <strain evidence="5">CBS 123094</strain>
    </source>
</reference>
<evidence type="ECO:0000313" key="5">
    <source>
        <dbReference type="EMBL" id="KAF1998777.1"/>
    </source>
</evidence>
<dbReference type="PANTHER" id="PTHR10908:SF0">
    <property type="entry name" value="SEROTONIN N-ACETYLTRANSFERASE"/>
    <property type="match status" value="1"/>
</dbReference>
<feature type="domain" description="N-acetyltransferase" evidence="4">
    <location>
        <begin position="123"/>
        <end position="260"/>
    </location>
</feature>
<feature type="compositionally biased region" description="Basic and acidic residues" evidence="3">
    <location>
        <begin position="1"/>
        <end position="11"/>
    </location>
</feature>
<dbReference type="EMBL" id="ML977601">
    <property type="protein sequence ID" value="KAF1998777.1"/>
    <property type="molecule type" value="Genomic_DNA"/>
</dbReference>
<gene>
    <name evidence="5" type="ORF">P154DRAFT_244158</name>
</gene>
<dbReference type="PANTHER" id="PTHR10908">
    <property type="entry name" value="SEROTONIN N-ACETYLTRANSFERASE"/>
    <property type="match status" value="1"/>
</dbReference>
<dbReference type="GO" id="GO:0005737">
    <property type="term" value="C:cytoplasm"/>
    <property type="evidence" value="ECO:0007669"/>
    <property type="project" value="TreeGrafter"/>
</dbReference>
<dbReference type="InterPro" id="IPR016181">
    <property type="entry name" value="Acyl_CoA_acyltransferase"/>
</dbReference>
<evidence type="ECO:0000313" key="6">
    <source>
        <dbReference type="Proteomes" id="UP000799779"/>
    </source>
</evidence>